<keyword evidence="1" id="KW-0732">Signal</keyword>
<dbReference type="PANTHER" id="PTHR47698:SF2">
    <property type="entry name" value="FATTY-ACID-BINDING PROTEIN 3, CHLOROPLASTIC"/>
    <property type="match status" value="1"/>
</dbReference>
<dbReference type="SUPFAM" id="SSF51110">
    <property type="entry name" value="alpha-D-mannose-specific plant lectins"/>
    <property type="match status" value="1"/>
</dbReference>
<accession>A0A6S9GES1</accession>
<proteinExistence type="predicted"/>
<dbReference type="GO" id="GO:0016872">
    <property type="term" value="F:intramolecular lyase activity"/>
    <property type="evidence" value="ECO:0007669"/>
    <property type="project" value="InterPro"/>
</dbReference>
<dbReference type="InterPro" id="IPR036298">
    <property type="entry name" value="Chalcone_isomerase_sf"/>
</dbReference>
<feature type="chain" id="PRO_5030159569" description="Chalcone isomerase domain-containing protein" evidence="1">
    <location>
        <begin position="20"/>
        <end position="351"/>
    </location>
</feature>
<protein>
    <recommendedName>
        <fullName evidence="2">Chalcone isomerase domain-containing protein</fullName>
    </recommendedName>
</protein>
<reference evidence="3" key="1">
    <citation type="submission" date="2021-01" db="EMBL/GenBank/DDBJ databases">
        <authorList>
            <person name="Corre E."/>
            <person name="Pelletier E."/>
            <person name="Niang G."/>
            <person name="Scheremetjew M."/>
            <person name="Finn R."/>
            <person name="Kale V."/>
            <person name="Holt S."/>
            <person name="Cochrane G."/>
            <person name="Meng A."/>
            <person name="Brown T."/>
            <person name="Cohen L."/>
        </authorList>
    </citation>
    <scope>NUCLEOTIDE SEQUENCE</scope>
    <source>
        <strain evidence="3">CCMP3107</strain>
    </source>
</reference>
<dbReference type="InterPro" id="IPR016087">
    <property type="entry name" value="Chalcone_isomerase"/>
</dbReference>
<dbReference type="Gene3D" id="3.50.70.10">
    <property type="match status" value="1"/>
</dbReference>
<dbReference type="InterPro" id="IPR016089">
    <property type="entry name" value="Chalcone_isomerase_bundle_sf"/>
</dbReference>
<name>A0A6S9GES1_HETAK</name>
<feature type="domain" description="Chalcone isomerase" evidence="2">
    <location>
        <begin position="170"/>
        <end position="340"/>
    </location>
</feature>
<gene>
    <name evidence="3" type="ORF">HAKA00212_LOCUS4582</name>
</gene>
<dbReference type="Gene3D" id="1.10.890.20">
    <property type="match status" value="1"/>
</dbReference>
<dbReference type="EMBL" id="HBIU01010693">
    <property type="protein sequence ID" value="CAE0625911.1"/>
    <property type="molecule type" value="Transcribed_RNA"/>
</dbReference>
<evidence type="ECO:0000259" key="2">
    <source>
        <dbReference type="Pfam" id="PF16036"/>
    </source>
</evidence>
<organism evidence="3">
    <name type="scientific">Heterosigma akashiwo</name>
    <name type="common">Chromophytic alga</name>
    <name type="synonym">Heterosigma carterae</name>
    <dbReference type="NCBI Taxonomy" id="2829"/>
    <lineage>
        <taxon>Eukaryota</taxon>
        <taxon>Sar</taxon>
        <taxon>Stramenopiles</taxon>
        <taxon>Ochrophyta</taxon>
        <taxon>Raphidophyceae</taxon>
        <taxon>Chattonellales</taxon>
        <taxon>Chattonellaceae</taxon>
        <taxon>Heterosigma</taxon>
    </lineage>
</organism>
<sequence>MRLFIIAIVAFSAFLFAAADDSLQSGKYLKTGSCLENGAATACMSAAGAVEVKVDGTLIWSSANEEGADAGSHASYFGQMKPNGEFVIYGGDGPHTATRIWGTGSSAMAKHPFLHLGADGELRVRTAWFFGLFGNTLWSSGAGATPAAAAVEVAPGTLAPGATSLTDDATGIAFDGVKAFGGAKLAAVGAGVRAKNLGVAMVNVYSVCLYVDKPKAAKALATYKGNPGPGVFDVLMAKNFNKVMYLKFARGVGSQKIIDALTAVEGVPAATLDEFSALLLGAMGGQIGASETIALGFDASGSMSVYVREALAGTVADATLAPAVFKLYLGASPVSQPAKDAFGAGVQTLFG</sequence>
<dbReference type="InterPro" id="IPR036426">
    <property type="entry name" value="Bulb-type_lectin_dom_sf"/>
</dbReference>
<feature type="signal peptide" evidence="1">
    <location>
        <begin position="1"/>
        <end position="19"/>
    </location>
</feature>
<dbReference type="AlphaFoldDB" id="A0A6S9GES1"/>
<dbReference type="Pfam" id="PF16036">
    <property type="entry name" value="Chalcone_3"/>
    <property type="match status" value="1"/>
</dbReference>
<dbReference type="Gene3D" id="2.90.10.10">
    <property type="entry name" value="Bulb-type lectin domain"/>
    <property type="match status" value="1"/>
</dbReference>
<dbReference type="PANTHER" id="PTHR47698">
    <property type="entry name" value="FATTY-ACID-BINDING PROTEIN 3, CHLOROPLASTIC"/>
    <property type="match status" value="1"/>
</dbReference>
<dbReference type="SUPFAM" id="SSF54626">
    <property type="entry name" value="Chalcone isomerase"/>
    <property type="match status" value="1"/>
</dbReference>
<evidence type="ECO:0000313" key="3">
    <source>
        <dbReference type="EMBL" id="CAE0625911.1"/>
    </source>
</evidence>
<evidence type="ECO:0000256" key="1">
    <source>
        <dbReference type="SAM" id="SignalP"/>
    </source>
</evidence>
<dbReference type="InterPro" id="IPR016088">
    <property type="entry name" value="Chalcone_isomerase_3-sand"/>
</dbReference>